<evidence type="ECO:0000313" key="1">
    <source>
        <dbReference type="EMBL" id="KKT67223.1"/>
    </source>
</evidence>
<accession>A0A0G1J7A3</accession>
<proteinExistence type="predicted"/>
<gene>
    <name evidence="1" type="ORF">UW60_C0011G0023</name>
</gene>
<comment type="caution">
    <text evidence="1">The sequence shown here is derived from an EMBL/GenBank/DDBJ whole genome shotgun (WGS) entry which is preliminary data.</text>
</comment>
<sequence length="184" mass="20696">MSNPAYQQVAKVIVDKAGNLSEAERKALRGLLDGFDGQPQLSFPCYTVTVDYSASVEQMIKAGKFDWFNDDVTSRHFPSNEKGVAEVLVYLVNFNRDISSEDAVKELDRQGLRPATLRELLALGVAQPDLQRNNPIVALGSRWRDSIGRVLVPYLDGRGSSRFLYLDWWGGGWLSDWRFAAVRK</sequence>
<protein>
    <submittedName>
        <fullName evidence="1">Uncharacterized protein</fullName>
    </submittedName>
</protein>
<evidence type="ECO:0000313" key="2">
    <source>
        <dbReference type="Proteomes" id="UP000034826"/>
    </source>
</evidence>
<organism evidence="1 2">
    <name type="scientific">Candidatus Woesebacteria bacterium GW2011_GWA2_44_33</name>
    <dbReference type="NCBI Taxonomy" id="1618564"/>
    <lineage>
        <taxon>Bacteria</taxon>
        <taxon>Candidatus Woeseibacteriota</taxon>
    </lineage>
</organism>
<reference evidence="1 2" key="1">
    <citation type="journal article" date="2015" name="Nature">
        <title>rRNA introns, odd ribosomes, and small enigmatic genomes across a large radiation of phyla.</title>
        <authorList>
            <person name="Brown C.T."/>
            <person name="Hug L.A."/>
            <person name="Thomas B.C."/>
            <person name="Sharon I."/>
            <person name="Castelle C.J."/>
            <person name="Singh A."/>
            <person name="Wilkins M.J."/>
            <person name="Williams K.H."/>
            <person name="Banfield J.F."/>
        </authorList>
    </citation>
    <scope>NUCLEOTIDE SEQUENCE [LARGE SCALE GENOMIC DNA]</scope>
</reference>
<dbReference type="Proteomes" id="UP000034826">
    <property type="component" value="Unassembled WGS sequence"/>
</dbReference>
<dbReference type="EMBL" id="LCIY01000011">
    <property type="protein sequence ID" value="KKT67223.1"/>
    <property type="molecule type" value="Genomic_DNA"/>
</dbReference>
<name>A0A0G1J7A3_9BACT</name>
<dbReference type="AlphaFoldDB" id="A0A0G1J7A3"/>